<dbReference type="InterPro" id="IPR039708">
    <property type="entry name" value="MT1774/Rv1733c-like"/>
</dbReference>
<proteinExistence type="predicted"/>
<dbReference type="PANTHER" id="PTHR42305">
    <property type="entry name" value="MEMBRANE PROTEIN RV1733C-RELATED"/>
    <property type="match status" value="1"/>
</dbReference>
<organism evidence="1 2">
    <name type="scientific">Streptomyces gibsoniae</name>
    <dbReference type="NCBI Taxonomy" id="3075529"/>
    <lineage>
        <taxon>Bacteria</taxon>
        <taxon>Bacillati</taxon>
        <taxon>Actinomycetota</taxon>
        <taxon>Actinomycetes</taxon>
        <taxon>Kitasatosporales</taxon>
        <taxon>Streptomycetaceae</taxon>
        <taxon>Streptomyces</taxon>
    </lineage>
</organism>
<sequence>MLLLPLMGWIAGSAVYDHYNQLRESQLTERHSVMARLVSDAQVGGDGFTGQTRLQARVQWQDRQGVHVTVAPVGTWQRKGSTATVWLDTRGNVASAPVTWDRAATAGVCAGLATAAGVAALAGGAWKSVRVSLDRRRFAQWDREWELVEPRWTGRRGR</sequence>
<name>A0ABU2U2K5_9ACTN</name>
<keyword evidence="2" id="KW-1185">Reference proteome</keyword>
<evidence type="ECO:0008006" key="3">
    <source>
        <dbReference type="Google" id="ProtNLM"/>
    </source>
</evidence>
<dbReference type="Proteomes" id="UP001183809">
    <property type="component" value="Unassembled WGS sequence"/>
</dbReference>
<accession>A0ABU2U2K5</accession>
<reference evidence="2" key="1">
    <citation type="submission" date="2023-07" db="EMBL/GenBank/DDBJ databases">
        <title>30 novel species of actinomycetes from the DSMZ collection.</title>
        <authorList>
            <person name="Nouioui I."/>
        </authorList>
    </citation>
    <scope>NUCLEOTIDE SEQUENCE [LARGE SCALE GENOMIC DNA]</scope>
    <source>
        <strain evidence="2">DSM 41699</strain>
    </source>
</reference>
<dbReference type="RefSeq" id="WP_311698887.1">
    <property type="nucleotide sequence ID" value="NZ_JAVREY010000052.1"/>
</dbReference>
<dbReference type="PANTHER" id="PTHR42305:SF1">
    <property type="entry name" value="MEMBRANE PROTEIN RV1733C-RELATED"/>
    <property type="match status" value="1"/>
</dbReference>
<dbReference type="EMBL" id="JAVREY010000052">
    <property type="protein sequence ID" value="MDT0467429.1"/>
    <property type="molecule type" value="Genomic_DNA"/>
</dbReference>
<evidence type="ECO:0000313" key="1">
    <source>
        <dbReference type="EMBL" id="MDT0467429.1"/>
    </source>
</evidence>
<evidence type="ECO:0000313" key="2">
    <source>
        <dbReference type="Proteomes" id="UP001183809"/>
    </source>
</evidence>
<gene>
    <name evidence="1" type="ORF">RM764_31290</name>
</gene>
<comment type="caution">
    <text evidence="1">The sequence shown here is derived from an EMBL/GenBank/DDBJ whole genome shotgun (WGS) entry which is preliminary data.</text>
</comment>
<protein>
    <recommendedName>
        <fullName evidence="3">Integral membrane protein</fullName>
    </recommendedName>
</protein>